<dbReference type="EMBL" id="PDLM01000003">
    <property type="protein sequence ID" value="RDW82631.1"/>
    <property type="molecule type" value="Genomic_DNA"/>
</dbReference>
<dbReference type="Proteomes" id="UP000256645">
    <property type="component" value="Unassembled WGS sequence"/>
</dbReference>
<protein>
    <submittedName>
        <fullName evidence="2">Uncharacterized protein</fullName>
    </submittedName>
</protein>
<sequence length="206" mass="21332">MSPAPLLSLRSSNPRARANGSAAHPTAASRARGWSNKPAPEGMCPKIATSGSFCWTSSACERRSPLQISGLCGQPDPSPAGYRAPSEERKRKLPYLTLPLAVAELVGTSQLAASIAWHGMAWHTAGKEAASSGIAGMAARSTMPCCAPWLAASEIEPHALPAAVADDALRLPRARSSGPCAQAPALRTHPNPEAPLGPRVDATLFG</sequence>
<feature type="region of interest" description="Disordered" evidence="1">
    <location>
        <begin position="1"/>
        <end position="40"/>
    </location>
</feature>
<reference evidence="2 3" key="1">
    <citation type="journal article" date="2018" name="IMA Fungus">
        <title>IMA Genome-F 9: Draft genome sequence of Annulohypoxylon stygium, Aspergillus mulundensis, Berkeleyomyces basicola (syn. Thielaviopsis basicola), Ceratocystis smalleyi, two Cercospora beticola strains, Coleophoma cylindrospora, Fusarium fracticaudum, Phialophora cf. hyalina, and Morchella septimelata.</title>
        <authorList>
            <person name="Wingfield B.D."/>
            <person name="Bills G.F."/>
            <person name="Dong Y."/>
            <person name="Huang W."/>
            <person name="Nel W.J."/>
            <person name="Swalarsk-Parry B.S."/>
            <person name="Vaghefi N."/>
            <person name="Wilken P.M."/>
            <person name="An Z."/>
            <person name="de Beer Z.W."/>
            <person name="De Vos L."/>
            <person name="Chen L."/>
            <person name="Duong T.A."/>
            <person name="Gao Y."/>
            <person name="Hammerbacher A."/>
            <person name="Kikkert J.R."/>
            <person name="Li Y."/>
            <person name="Li H."/>
            <person name="Li K."/>
            <person name="Li Q."/>
            <person name="Liu X."/>
            <person name="Ma X."/>
            <person name="Naidoo K."/>
            <person name="Pethybridge S.J."/>
            <person name="Sun J."/>
            <person name="Steenkamp E.T."/>
            <person name="van der Nest M.A."/>
            <person name="van Wyk S."/>
            <person name="Wingfield M.J."/>
            <person name="Xiong C."/>
            <person name="Yue Q."/>
            <person name="Zhang X."/>
        </authorList>
    </citation>
    <scope>NUCLEOTIDE SEQUENCE [LARGE SCALE GENOMIC DNA]</scope>
    <source>
        <strain evidence="2 3">BP6252</strain>
    </source>
</reference>
<name>A0A3D8S909_9HELO</name>
<feature type="region of interest" description="Disordered" evidence="1">
    <location>
        <begin position="174"/>
        <end position="206"/>
    </location>
</feature>
<dbReference type="AlphaFoldDB" id="A0A3D8S909"/>
<organism evidence="2 3">
    <name type="scientific">Coleophoma cylindrospora</name>
    <dbReference type="NCBI Taxonomy" id="1849047"/>
    <lineage>
        <taxon>Eukaryota</taxon>
        <taxon>Fungi</taxon>
        <taxon>Dikarya</taxon>
        <taxon>Ascomycota</taxon>
        <taxon>Pezizomycotina</taxon>
        <taxon>Leotiomycetes</taxon>
        <taxon>Helotiales</taxon>
        <taxon>Dermateaceae</taxon>
        <taxon>Coleophoma</taxon>
    </lineage>
</organism>
<evidence type="ECO:0000256" key="1">
    <source>
        <dbReference type="SAM" id="MobiDB-lite"/>
    </source>
</evidence>
<comment type="caution">
    <text evidence="2">The sequence shown here is derived from an EMBL/GenBank/DDBJ whole genome shotgun (WGS) entry which is preliminary data.</text>
</comment>
<accession>A0A3D8S909</accession>
<evidence type="ECO:0000313" key="3">
    <source>
        <dbReference type="Proteomes" id="UP000256645"/>
    </source>
</evidence>
<feature type="region of interest" description="Disordered" evidence="1">
    <location>
        <begin position="68"/>
        <end position="88"/>
    </location>
</feature>
<evidence type="ECO:0000313" key="2">
    <source>
        <dbReference type="EMBL" id="RDW82631.1"/>
    </source>
</evidence>
<gene>
    <name evidence="2" type="ORF">BP6252_03743</name>
</gene>
<proteinExistence type="predicted"/>
<keyword evidence="3" id="KW-1185">Reference proteome</keyword>